<dbReference type="GO" id="GO:0005829">
    <property type="term" value="C:cytosol"/>
    <property type="evidence" value="ECO:0007669"/>
    <property type="project" value="TreeGrafter"/>
</dbReference>
<evidence type="ECO:0000313" key="3">
    <source>
        <dbReference type="EMBL" id="RIA55416.1"/>
    </source>
</evidence>
<dbReference type="InterPro" id="IPR010982">
    <property type="entry name" value="Lambda_DNA-bd_dom_sf"/>
</dbReference>
<dbReference type="GO" id="GO:0003677">
    <property type="term" value="F:DNA binding"/>
    <property type="evidence" value="ECO:0007669"/>
    <property type="project" value="UniProtKB-KW"/>
</dbReference>
<dbReference type="Gene3D" id="1.10.260.40">
    <property type="entry name" value="lambda repressor-like DNA-binding domains"/>
    <property type="match status" value="1"/>
</dbReference>
<comment type="caution">
    <text evidence="3">The sequence shown here is derived from an EMBL/GenBank/DDBJ whole genome shotgun (WGS) entry which is preliminary data.</text>
</comment>
<dbReference type="CDD" id="cd00093">
    <property type="entry name" value="HTH_XRE"/>
    <property type="match status" value="1"/>
</dbReference>
<dbReference type="InterPro" id="IPR050807">
    <property type="entry name" value="TransReg_Diox_bact_type"/>
</dbReference>
<dbReference type="EMBL" id="QXDF01000001">
    <property type="protein sequence ID" value="RIA55416.1"/>
    <property type="molecule type" value="Genomic_DNA"/>
</dbReference>
<organism evidence="3 4">
    <name type="scientific">Dichotomicrobium thermohalophilum</name>
    <dbReference type="NCBI Taxonomy" id="933063"/>
    <lineage>
        <taxon>Bacteria</taxon>
        <taxon>Pseudomonadati</taxon>
        <taxon>Pseudomonadota</taxon>
        <taxon>Alphaproteobacteria</taxon>
        <taxon>Hyphomicrobiales</taxon>
        <taxon>Hyphomicrobiaceae</taxon>
        <taxon>Dichotomicrobium</taxon>
    </lineage>
</organism>
<dbReference type="RefSeq" id="WP_119060321.1">
    <property type="nucleotide sequence ID" value="NZ_QXDF01000001.1"/>
</dbReference>
<dbReference type="Pfam" id="PF01381">
    <property type="entry name" value="HTH_3"/>
    <property type="match status" value="1"/>
</dbReference>
<reference evidence="3 4" key="1">
    <citation type="submission" date="2018-08" db="EMBL/GenBank/DDBJ databases">
        <title>Genomic Encyclopedia of Archaeal and Bacterial Type Strains, Phase II (KMG-II): from individual species to whole genera.</title>
        <authorList>
            <person name="Goeker M."/>
        </authorList>
    </citation>
    <scope>NUCLEOTIDE SEQUENCE [LARGE SCALE GENOMIC DNA]</scope>
    <source>
        <strain evidence="3 4">DSM 5002</strain>
    </source>
</reference>
<dbReference type="PANTHER" id="PTHR46797">
    <property type="entry name" value="HTH-TYPE TRANSCRIPTIONAL REGULATOR"/>
    <property type="match status" value="1"/>
</dbReference>
<sequence>METRIREFRKLRGLTLKELADKISTTPQTVQRLETANMTVSTDWLEKIANALNIEPADLIARPGGREIPVIGRVMQNGRVLTSEGKQVNVLHLHVPADNPVAVQLDARVGLYDAGTILVANRLKEADYTRAHGADCLVQMKDGQIRFTRVIRSNGNGWTLVPHDAGAEVAYDAEVSWIAPVVMSLRYF</sequence>
<name>A0A397Q211_9HYPH</name>
<accession>A0A397Q211</accession>
<dbReference type="GO" id="GO:0003700">
    <property type="term" value="F:DNA-binding transcription factor activity"/>
    <property type="evidence" value="ECO:0007669"/>
    <property type="project" value="TreeGrafter"/>
</dbReference>
<dbReference type="AlphaFoldDB" id="A0A397Q211"/>
<evidence type="ECO:0000256" key="1">
    <source>
        <dbReference type="ARBA" id="ARBA00023125"/>
    </source>
</evidence>
<dbReference type="SUPFAM" id="SSF47413">
    <property type="entry name" value="lambda repressor-like DNA-binding domains"/>
    <property type="match status" value="1"/>
</dbReference>
<keyword evidence="1" id="KW-0238">DNA-binding</keyword>
<gene>
    <name evidence="3" type="ORF">BXY53_0481</name>
</gene>
<dbReference type="OrthoDB" id="7404022at2"/>
<protein>
    <submittedName>
        <fullName evidence="3">Helix-turn-helix protein</fullName>
    </submittedName>
</protein>
<keyword evidence="4" id="KW-1185">Reference proteome</keyword>
<dbReference type="PANTHER" id="PTHR46797:SF1">
    <property type="entry name" value="METHYLPHOSPHONATE SYNTHASE"/>
    <property type="match status" value="1"/>
</dbReference>
<dbReference type="Proteomes" id="UP000266273">
    <property type="component" value="Unassembled WGS sequence"/>
</dbReference>
<feature type="domain" description="HTH cro/C1-type" evidence="2">
    <location>
        <begin position="5"/>
        <end position="59"/>
    </location>
</feature>
<evidence type="ECO:0000259" key="2">
    <source>
        <dbReference type="PROSITE" id="PS50943"/>
    </source>
</evidence>
<dbReference type="PROSITE" id="PS50943">
    <property type="entry name" value="HTH_CROC1"/>
    <property type="match status" value="1"/>
</dbReference>
<dbReference type="InterPro" id="IPR001387">
    <property type="entry name" value="Cro/C1-type_HTH"/>
</dbReference>
<evidence type="ECO:0000313" key="4">
    <source>
        <dbReference type="Proteomes" id="UP000266273"/>
    </source>
</evidence>
<proteinExistence type="predicted"/>
<dbReference type="SMART" id="SM00530">
    <property type="entry name" value="HTH_XRE"/>
    <property type="match status" value="1"/>
</dbReference>